<dbReference type="InterPro" id="IPR000515">
    <property type="entry name" value="MetI-like"/>
</dbReference>
<dbReference type="EMBL" id="BARV01002483">
    <property type="protein sequence ID" value="GAH92563.1"/>
    <property type="molecule type" value="Genomic_DNA"/>
</dbReference>
<dbReference type="PANTHER" id="PTHR43839:SF3">
    <property type="entry name" value="OLIGOPEPTIDE ABC TRANSPORTER, PERMEASE PROTEIN"/>
    <property type="match status" value="1"/>
</dbReference>
<keyword evidence="2 5" id="KW-0812">Transmembrane</keyword>
<feature type="non-terminal residue" evidence="7">
    <location>
        <position position="245"/>
    </location>
</feature>
<evidence type="ECO:0000259" key="6">
    <source>
        <dbReference type="PROSITE" id="PS50928"/>
    </source>
</evidence>
<dbReference type="InterPro" id="IPR035906">
    <property type="entry name" value="MetI-like_sf"/>
</dbReference>
<dbReference type="GO" id="GO:0055085">
    <property type="term" value="P:transmembrane transport"/>
    <property type="evidence" value="ECO:0007669"/>
    <property type="project" value="InterPro"/>
</dbReference>
<comment type="caution">
    <text evidence="7">The sequence shown here is derived from an EMBL/GenBank/DDBJ whole genome shotgun (WGS) entry which is preliminary data.</text>
</comment>
<dbReference type="CDD" id="cd06261">
    <property type="entry name" value="TM_PBP2"/>
    <property type="match status" value="1"/>
</dbReference>
<dbReference type="PROSITE" id="PS50928">
    <property type="entry name" value="ABC_TM1"/>
    <property type="match status" value="1"/>
</dbReference>
<gene>
    <name evidence="7" type="ORF">S06H3_06397</name>
</gene>
<dbReference type="InterPro" id="IPR025966">
    <property type="entry name" value="OppC_N"/>
</dbReference>
<evidence type="ECO:0000313" key="7">
    <source>
        <dbReference type="EMBL" id="GAH92563.1"/>
    </source>
</evidence>
<protein>
    <recommendedName>
        <fullName evidence="6">ABC transmembrane type-1 domain-containing protein</fullName>
    </recommendedName>
</protein>
<comment type="subcellular location">
    <subcellularLocation>
        <location evidence="1">Membrane</location>
        <topology evidence="1">Multi-pass membrane protein</topology>
    </subcellularLocation>
</comment>
<feature type="transmembrane region" description="Helical" evidence="5">
    <location>
        <begin position="35"/>
        <end position="57"/>
    </location>
</feature>
<proteinExistence type="predicted"/>
<dbReference type="AlphaFoldDB" id="X1LEL3"/>
<keyword evidence="3 5" id="KW-1133">Transmembrane helix</keyword>
<keyword evidence="4 5" id="KW-0472">Membrane</keyword>
<reference evidence="7" key="1">
    <citation type="journal article" date="2014" name="Front. Microbiol.">
        <title>High frequency of phylogenetically diverse reductive dehalogenase-homologous genes in deep subseafloor sedimentary metagenomes.</title>
        <authorList>
            <person name="Kawai M."/>
            <person name="Futagami T."/>
            <person name="Toyoda A."/>
            <person name="Takaki Y."/>
            <person name="Nishi S."/>
            <person name="Hori S."/>
            <person name="Arai W."/>
            <person name="Tsubouchi T."/>
            <person name="Morono Y."/>
            <person name="Uchiyama I."/>
            <person name="Ito T."/>
            <person name="Fujiyama A."/>
            <person name="Inagaki F."/>
            <person name="Takami H."/>
        </authorList>
    </citation>
    <scope>NUCLEOTIDE SEQUENCE</scope>
    <source>
        <strain evidence="7">Expedition CK06-06</strain>
    </source>
</reference>
<sequence>MANKGYIDINNKKVHRIDYATHWQLMLWKFRKNRMALIAVGVLGIFLIISLFAEFIAPYKSGTRNINYLQGPPIKVHLLDDKGNFHFQPFIYEMIKNRDPVTFRVSYITDTSKQIPIRFFTRGETYRFWGLFESNFHLFGADKGFINLFGTDQLGRDLFSRIMYATRISLSVGAIGVFFVFILGLIMGGIAGYLGGLTDELIMRLMEFIRSIPTLPLWLALAAALPREWSSLKVYLAVTIILASV</sequence>
<evidence type="ECO:0000256" key="5">
    <source>
        <dbReference type="SAM" id="Phobius"/>
    </source>
</evidence>
<dbReference type="SUPFAM" id="SSF161098">
    <property type="entry name" value="MetI-like"/>
    <property type="match status" value="1"/>
</dbReference>
<feature type="transmembrane region" description="Helical" evidence="5">
    <location>
        <begin position="208"/>
        <end position="225"/>
    </location>
</feature>
<feature type="domain" description="ABC transmembrane type-1" evidence="6">
    <location>
        <begin position="166"/>
        <end position="245"/>
    </location>
</feature>
<evidence type="ECO:0000256" key="4">
    <source>
        <dbReference type="ARBA" id="ARBA00023136"/>
    </source>
</evidence>
<evidence type="ECO:0000256" key="2">
    <source>
        <dbReference type="ARBA" id="ARBA00022692"/>
    </source>
</evidence>
<name>X1LEL3_9ZZZZ</name>
<evidence type="ECO:0000256" key="3">
    <source>
        <dbReference type="ARBA" id="ARBA00022989"/>
    </source>
</evidence>
<organism evidence="7">
    <name type="scientific">marine sediment metagenome</name>
    <dbReference type="NCBI Taxonomy" id="412755"/>
    <lineage>
        <taxon>unclassified sequences</taxon>
        <taxon>metagenomes</taxon>
        <taxon>ecological metagenomes</taxon>
    </lineage>
</organism>
<dbReference type="Pfam" id="PF12911">
    <property type="entry name" value="OppC_N"/>
    <property type="match status" value="1"/>
</dbReference>
<evidence type="ECO:0000256" key="1">
    <source>
        <dbReference type="ARBA" id="ARBA00004141"/>
    </source>
</evidence>
<dbReference type="PANTHER" id="PTHR43839">
    <property type="entry name" value="OPPC IN A BINDING PROTEIN-DEPENDENT TRANSPORT SYSTEM"/>
    <property type="match status" value="1"/>
</dbReference>
<dbReference type="GO" id="GO:0005886">
    <property type="term" value="C:plasma membrane"/>
    <property type="evidence" value="ECO:0007669"/>
    <property type="project" value="UniProtKB-SubCell"/>
</dbReference>
<feature type="transmembrane region" description="Helical" evidence="5">
    <location>
        <begin position="170"/>
        <end position="196"/>
    </location>
</feature>
<accession>X1LEL3</accession>